<name>A0A1M7Q9Z1_9BURK</name>
<organism evidence="4 5">
    <name type="scientific">Duganella sacchari</name>
    <dbReference type="NCBI Taxonomy" id="551987"/>
    <lineage>
        <taxon>Bacteria</taxon>
        <taxon>Pseudomonadati</taxon>
        <taxon>Pseudomonadota</taxon>
        <taxon>Betaproteobacteria</taxon>
        <taxon>Burkholderiales</taxon>
        <taxon>Oxalobacteraceae</taxon>
        <taxon>Telluria group</taxon>
        <taxon>Duganella</taxon>
    </lineage>
</organism>
<sequence length="159" mass="17753">MTHHGQQGFTFIELMITLSILATLAMVAAPMAQMAVQREKEQRLRTALIEIRQAIDAYKRAADNGHIKLSIGDSGYPKKLEDLVIGVPDQRSPRKQNMYFLRRIPADPFATQDGPDKQTGWSLRSYASPPDNPSEGDDVFDVSSRSEKTGLNGIPLKLW</sequence>
<accession>A0A1M7Q9Z1</accession>
<dbReference type="RefSeq" id="WP_072786114.1">
    <property type="nucleotide sequence ID" value="NZ_FRCX01000006.1"/>
</dbReference>
<evidence type="ECO:0000256" key="3">
    <source>
        <dbReference type="SAM" id="Phobius"/>
    </source>
</evidence>
<dbReference type="InterPro" id="IPR045584">
    <property type="entry name" value="Pilin-like"/>
</dbReference>
<evidence type="ECO:0000256" key="2">
    <source>
        <dbReference type="SAM" id="MobiDB-lite"/>
    </source>
</evidence>
<dbReference type="Gene3D" id="3.30.700.10">
    <property type="entry name" value="Glycoprotein, Type 4 Pilin"/>
    <property type="match status" value="1"/>
</dbReference>
<dbReference type="InterPro" id="IPR012902">
    <property type="entry name" value="N_methyl_site"/>
</dbReference>
<dbReference type="OrthoDB" id="9790526at2"/>
<dbReference type="Proteomes" id="UP000184339">
    <property type="component" value="Unassembled WGS sequence"/>
</dbReference>
<keyword evidence="3" id="KW-1133">Transmembrane helix</keyword>
<dbReference type="PRINTS" id="PR00813">
    <property type="entry name" value="BCTERIALGSPG"/>
</dbReference>
<protein>
    <submittedName>
        <fullName evidence="4">General secretion pathway protein G</fullName>
    </submittedName>
</protein>
<dbReference type="NCBIfam" id="TIGR02532">
    <property type="entry name" value="IV_pilin_GFxxxE"/>
    <property type="match status" value="1"/>
</dbReference>
<keyword evidence="3" id="KW-0812">Transmembrane</keyword>
<dbReference type="EMBL" id="FRCX01000006">
    <property type="protein sequence ID" value="SHN27293.1"/>
    <property type="molecule type" value="Genomic_DNA"/>
</dbReference>
<dbReference type="InterPro" id="IPR000983">
    <property type="entry name" value="Bac_GSPG_pilin"/>
</dbReference>
<dbReference type="Pfam" id="PF07963">
    <property type="entry name" value="N_methyl"/>
    <property type="match status" value="1"/>
</dbReference>
<reference evidence="5" key="1">
    <citation type="submission" date="2016-11" db="EMBL/GenBank/DDBJ databases">
        <authorList>
            <person name="Varghese N."/>
            <person name="Submissions S."/>
        </authorList>
    </citation>
    <scope>NUCLEOTIDE SEQUENCE [LARGE SCALE GENOMIC DNA]</scope>
    <source>
        <strain evidence="5">Sac-22</strain>
    </source>
</reference>
<evidence type="ECO:0000313" key="4">
    <source>
        <dbReference type="EMBL" id="SHN27293.1"/>
    </source>
</evidence>
<gene>
    <name evidence="4" type="ORF">SAMN05192549_106394</name>
</gene>
<proteinExistence type="predicted"/>
<dbReference type="AlphaFoldDB" id="A0A1M7Q9Z1"/>
<keyword evidence="5" id="KW-1185">Reference proteome</keyword>
<dbReference type="STRING" id="551987.SAMN05192549_106394"/>
<evidence type="ECO:0000256" key="1">
    <source>
        <dbReference type="ARBA" id="ARBA00022481"/>
    </source>
</evidence>
<dbReference type="SUPFAM" id="SSF54523">
    <property type="entry name" value="Pili subunits"/>
    <property type="match status" value="1"/>
</dbReference>
<dbReference type="GO" id="GO:0015627">
    <property type="term" value="C:type II protein secretion system complex"/>
    <property type="evidence" value="ECO:0007669"/>
    <property type="project" value="InterPro"/>
</dbReference>
<feature type="region of interest" description="Disordered" evidence="2">
    <location>
        <begin position="107"/>
        <end position="154"/>
    </location>
</feature>
<keyword evidence="3" id="KW-0472">Membrane</keyword>
<keyword evidence="1" id="KW-0488">Methylation</keyword>
<dbReference type="GO" id="GO:0015628">
    <property type="term" value="P:protein secretion by the type II secretion system"/>
    <property type="evidence" value="ECO:0007669"/>
    <property type="project" value="InterPro"/>
</dbReference>
<evidence type="ECO:0000313" key="5">
    <source>
        <dbReference type="Proteomes" id="UP000184339"/>
    </source>
</evidence>
<feature type="transmembrane region" description="Helical" evidence="3">
    <location>
        <begin position="12"/>
        <end position="36"/>
    </location>
</feature>